<dbReference type="Pfam" id="PF26343">
    <property type="entry name" value="VapC50_C"/>
    <property type="match status" value="1"/>
</dbReference>
<protein>
    <submittedName>
        <fullName evidence="7">PIN domain-containing protein</fullName>
    </submittedName>
</protein>
<keyword evidence="4" id="KW-0460">Magnesium</keyword>
<dbReference type="GO" id="GO:0004518">
    <property type="term" value="F:nuclease activity"/>
    <property type="evidence" value="ECO:0007669"/>
    <property type="project" value="UniProtKB-KW"/>
</dbReference>
<proteinExistence type="predicted"/>
<organism evidence="7 8">
    <name type="scientific">Saccharothrix coeruleofusca</name>
    <dbReference type="NCBI Taxonomy" id="33919"/>
    <lineage>
        <taxon>Bacteria</taxon>
        <taxon>Bacillati</taxon>
        <taxon>Actinomycetota</taxon>
        <taxon>Actinomycetes</taxon>
        <taxon>Pseudonocardiales</taxon>
        <taxon>Pseudonocardiaceae</taxon>
        <taxon>Saccharothrix</taxon>
    </lineage>
</organism>
<evidence type="ECO:0000259" key="5">
    <source>
        <dbReference type="Pfam" id="PF13470"/>
    </source>
</evidence>
<name>A0A918AHX6_9PSEU</name>
<keyword evidence="1" id="KW-0540">Nuclease</keyword>
<dbReference type="InterPro" id="IPR058652">
    <property type="entry name" value="VapC50_C"/>
</dbReference>
<keyword evidence="3" id="KW-0378">Hydrolase</keyword>
<dbReference type="EMBL" id="BMRG01000001">
    <property type="protein sequence ID" value="GGP39508.1"/>
    <property type="molecule type" value="Genomic_DNA"/>
</dbReference>
<feature type="domain" description="PIN" evidence="5">
    <location>
        <begin position="5"/>
        <end position="107"/>
    </location>
</feature>
<keyword evidence="2" id="KW-0479">Metal-binding</keyword>
<evidence type="ECO:0000259" key="6">
    <source>
        <dbReference type="Pfam" id="PF26343"/>
    </source>
</evidence>
<dbReference type="RefSeq" id="WP_189221678.1">
    <property type="nucleotide sequence ID" value="NZ_BMRG01000001.1"/>
</dbReference>
<dbReference type="SUPFAM" id="SSF88723">
    <property type="entry name" value="PIN domain-like"/>
    <property type="match status" value="1"/>
</dbReference>
<comment type="caution">
    <text evidence="7">The sequence shown here is derived from an EMBL/GenBank/DDBJ whole genome shotgun (WGS) entry which is preliminary data.</text>
</comment>
<dbReference type="InterPro" id="IPR029060">
    <property type="entry name" value="PIN-like_dom_sf"/>
</dbReference>
<evidence type="ECO:0000256" key="1">
    <source>
        <dbReference type="ARBA" id="ARBA00022722"/>
    </source>
</evidence>
<evidence type="ECO:0000256" key="3">
    <source>
        <dbReference type="ARBA" id="ARBA00022801"/>
    </source>
</evidence>
<accession>A0A918AHX6</accession>
<dbReference type="InterPro" id="IPR002716">
    <property type="entry name" value="PIN_dom"/>
</dbReference>
<dbReference type="GO" id="GO:0016787">
    <property type="term" value="F:hydrolase activity"/>
    <property type="evidence" value="ECO:0007669"/>
    <property type="project" value="UniProtKB-KW"/>
</dbReference>
<dbReference type="GO" id="GO:0046872">
    <property type="term" value="F:metal ion binding"/>
    <property type="evidence" value="ECO:0007669"/>
    <property type="project" value="UniProtKB-KW"/>
</dbReference>
<keyword evidence="8" id="KW-1185">Reference proteome</keyword>
<evidence type="ECO:0000256" key="4">
    <source>
        <dbReference type="ARBA" id="ARBA00022842"/>
    </source>
</evidence>
<evidence type="ECO:0000256" key="2">
    <source>
        <dbReference type="ARBA" id="ARBA00022723"/>
    </source>
</evidence>
<feature type="domain" description="VapC50 C-terminal" evidence="6">
    <location>
        <begin position="126"/>
        <end position="180"/>
    </location>
</feature>
<dbReference type="Proteomes" id="UP000639606">
    <property type="component" value="Unassembled WGS sequence"/>
</dbReference>
<dbReference type="Pfam" id="PF13470">
    <property type="entry name" value="PIN_3"/>
    <property type="match status" value="1"/>
</dbReference>
<reference evidence="7" key="2">
    <citation type="submission" date="2020-09" db="EMBL/GenBank/DDBJ databases">
        <authorList>
            <person name="Sun Q."/>
            <person name="Ohkuma M."/>
        </authorList>
    </citation>
    <scope>NUCLEOTIDE SEQUENCE</scope>
    <source>
        <strain evidence="7">JCM 3313</strain>
    </source>
</reference>
<gene>
    <name evidence="7" type="ORF">GCM10010185_08830</name>
</gene>
<evidence type="ECO:0000313" key="8">
    <source>
        <dbReference type="Proteomes" id="UP000639606"/>
    </source>
</evidence>
<evidence type="ECO:0000313" key="7">
    <source>
        <dbReference type="EMBL" id="GGP39508.1"/>
    </source>
</evidence>
<reference evidence="7" key="1">
    <citation type="journal article" date="2014" name="Int. J. Syst. Evol. Microbiol.">
        <title>Complete genome sequence of Corynebacterium casei LMG S-19264T (=DSM 44701T), isolated from a smear-ripened cheese.</title>
        <authorList>
            <consortium name="US DOE Joint Genome Institute (JGI-PGF)"/>
            <person name="Walter F."/>
            <person name="Albersmeier A."/>
            <person name="Kalinowski J."/>
            <person name="Ruckert C."/>
        </authorList>
    </citation>
    <scope>NUCLEOTIDE SEQUENCE</scope>
    <source>
        <strain evidence="7">JCM 3313</strain>
    </source>
</reference>
<sequence length="190" mass="21596">MFPVFFDACVLFKPYLCDTVLSIAECGIYRPLWSRDVLTELERNLRKRGVSEEQVARRLDRMSHHFPDAEVLGYEGLVDAMSNHPKDRHVLAAAVRGGAEVLVTENLKDFPKAALDPYDIIAMHQDDFLQDQLDLAPGAVLAALRRQTSRYRKYPRSVEDLLDVLGNAGHGCPRFAAACRNEHRFGIWRD</sequence>
<dbReference type="AlphaFoldDB" id="A0A918AHX6"/>